<organism evidence="2 3">
    <name type="scientific">Neonectria magnoliae</name>
    <dbReference type="NCBI Taxonomy" id="2732573"/>
    <lineage>
        <taxon>Eukaryota</taxon>
        <taxon>Fungi</taxon>
        <taxon>Dikarya</taxon>
        <taxon>Ascomycota</taxon>
        <taxon>Pezizomycotina</taxon>
        <taxon>Sordariomycetes</taxon>
        <taxon>Hypocreomycetidae</taxon>
        <taxon>Hypocreales</taxon>
        <taxon>Nectriaceae</taxon>
        <taxon>Neonectria</taxon>
    </lineage>
</organism>
<feature type="region of interest" description="Disordered" evidence="1">
    <location>
        <begin position="163"/>
        <end position="238"/>
    </location>
</feature>
<dbReference type="EMBL" id="JAZAVK010000071">
    <property type="protein sequence ID" value="KAK7426108.1"/>
    <property type="molecule type" value="Genomic_DNA"/>
</dbReference>
<evidence type="ECO:0000313" key="3">
    <source>
        <dbReference type="Proteomes" id="UP001498421"/>
    </source>
</evidence>
<sequence length="296" mass="32750">MSTVLLLQGVCMTLLQKLPEYNLYDWSILHKMFHISQTDPEDNRTETKILTARTDGCLQARHRGQGPDKGDVLAIIEVKLYRRFRPKANTAPIRIQEGAEMAAWISTEARKGLFPPRSDKTIYRRLLISQDFNQVFLTIAEFDESYIRCISGDEGGWSRAAATPDILATPSKHPRLDLRSGMSSSPPDTDNRGRPQRRDEKKDKKSSSIFSFKSSSGPSSSSKSIPSASDPPRHRFRSAVPCTLSGKAGPKLFIQAQSSVSASHPEEVCFRVPGAPLAPRQSTYQANEVGGGRGAF</sequence>
<name>A0ABR1HZL7_9HYPO</name>
<feature type="compositionally biased region" description="Basic and acidic residues" evidence="1">
    <location>
        <begin position="189"/>
        <end position="206"/>
    </location>
</feature>
<evidence type="ECO:0000313" key="2">
    <source>
        <dbReference type="EMBL" id="KAK7426108.1"/>
    </source>
</evidence>
<proteinExistence type="predicted"/>
<feature type="compositionally biased region" description="Low complexity" evidence="1">
    <location>
        <begin position="207"/>
        <end position="230"/>
    </location>
</feature>
<accession>A0ABR1HZL7</accession>
<dbReference type="Proteomes" id="UP001498421">
    <property type="component" value="Unassembled WGS sequence"/>
</dbReference>
<reference evidence="2 3" key="1">
    <citation type="journal article" date="2025" name="Microbiol. Resour. Announc.">
        <title>Draft genome sequences for Neonectria magnoliae and Neonectria punicea, canker pathogens of Liriodendron tulipifera and Acer saccharum in West Virginia.</title>
        <authorList>
            <person name="Petronek H.M."/>
            <person name="Kasson M.T."/>
            <person name="Metheny A.M."/>
            <person name="Stauder C.M."/>
            <person name="Lovett B."/>
            <person name="Lynch S.C."/>
            <person name="Garnas J.R."/>
            <person name="Kasson L.R."/>
            <person name="Stajich J.E."/>
        </authorList>
    </citation>
    <scope>NUCLEOTIDE SEQUENCE [LARGE SCALE GENOMIC DNA]</scope>
    <source>
        <strain evidence="2 3">NRRL 64651</strain>
    </source>
</reference>
<keyword evidence="3" id="KW-1185">Reference proteome</keyword>
<protein>
    <submittedName>
        <fullName evidence="2">Uncharacterized protein</fullName>
    </submittedName>
</protein>
<gene>
    <name evidence="2" type="ORF">QQZ08_007418</name>
</gene>
<comment type="caution">
    <text evidence="2">The sequence shown here is derived from an EMBL/GenBank/DDBJ whole genome shotgun (WGS) entry which is preliminary data.</text>
</comment>
<evidence type="ECO:0000256" key="1">
    <source>
        <dbReference type="SAM" id="MobiDB-lite"/>
    </source>
</evidence>